<dbReference type="PANTHER" id="PTHR39605">
    <property type="entry name" value="MAJOR FACILITATOR SUPERFAMILY (MFS) PROFILE DOMAIN-CONTAINING PROTEIN"/>
    <property type="match status" value="1"/>
</dbReference>
<keyword evidence="2" id="KW-1133">Transmembrane helix</keyword>
<evidence type="ECO:0000313" key="4">
    <source>
        <dbReference type="Proteomes" id="UP000073492"/>
    </source>
</evidence>
<protein>
    <submittedName>
        <fullName evidence="3">Uncharacterized protein</fullName>
    </submittedName>
</protein>
<feature type="transmembrane region" description="Helical" evidence="2">
    <location>
        <begin position="110"/>
        <end position="130"/>
    </location>
</feature>
<sequence length="206" mass="22532">MHIPIPFLKIKKKVHWIDSPSEPSRIMDGFATYTAGTSAYLAVQAVPLLLSPRMIVGMLANEAHTTTDIETYFGRALSLALLTLSLLNLVLSGVLPVASQMTETEVENPYGYPTAVVTTIYHALSAFYLYTQVTYGFSFGFGSGLVASSTLFCFGIWVCVFGGEKAITSKTTGADKRTSNFPFTNAESSRERKKESKRKSTSSKTR</sequence>
<name>A0A139IIG3_9PEZI</name>
<evidence type="ECO:0000313" key="3">
    <source>
        <dbReference type="EMBL" id="KXT14366.1"/>
    </source>
</evidence>
<feature type="transmembrane region" description="Helical" evidence="2">
    <location>
        <begin position="30"/>
        <end position="50"/>
    </location>
</feature>
<dbReference type="Proteomes" id="UP000073492">
    <property type="component" value="Unassembled WGS sequence"/>
</dbReference>
<proteinExistence type="predicted"/>
<evidence type="ECO:0000256" key="2">
    <source>
        <dbReference type="SAM" id="Phobius"/>
    </source>
</evidence>
<evidence type="ECO:0000256" key="1">
    <source>
        <dbReference type="SAM" id="MobiDB-lite"/>
    </source>
</evidence>
<dbReference type="PANTHER" id="PTHR39605:SF1">
    <property type="entry name" value="MAJOR FACILITATOR SUPERFAMILY (MFS) PROFILE DOMAIN-CONTAINING PROTEIN"/>
    <property type="match status" value="1"/>
</dbReference>
<dbReference type="OrthoDB" id="2550114at2759"/>
<dbReference type="EMBL" id="LFZO01000084">
    <property type="protein sequence ID" value="KXT14366.1"/>
    <property type="molecule type" value="Genomic_DNA"/>
</dbReference>
<accession>A0A139IIG3</accession>
<keyword evidence="2" id="KW-0472">Membrane</keyword>
<keyword evidence="4" id="KW-1185">Reference proteome</keyword>
<comment type="caution">
    <text evidence="3">The sequence shown here is derived from an EMBL/GenBank/DDBJ whole genome shotgun (WGS) entry which is preliminary data.</text>
</comment>
<organism evidence="3 4">
    <name type="scientific">Pseudocercospora musae</name>
    <dbReference type="NCBI Taxonomy" id="113226"/>
    <lineage>
        <taxon>Eukaryota</taxon>
        <taxon>Fungi</taxon>
        <taxon>Dikarya</taxon>
        <taxon>Ascomycota</taxon>
        <taxon>Pezizomycotina</taxon>
        <taxon>Dothideomycetes</taxon>
        <taxon>Dothideomycetidae</taxon>
        <taxon>Mycosphaerellales</taxon>
        <taxon>Mycosphaerellaceae</taxon>
        <taxon>Pseudocercospora</taxon>
    </lineage>
</organism>
<feature type="transmembrane region" description="Helical" evidence="2">
    <location>
        <begin position="76"/>
        <end position="98"/>
    </location>
</feature>
<feature type="region of interest" description="Disordered" evidence="1">
    <location>
        <begin position="171"/>
        <end position="206"/>
    </location>
</feature>
<dbReference type="STRING" id="113226.A0A139IIG3"/>
<feature type="transmembrane region" description="Helical" evidence="2">
    <location>
        <begin position="136"/>
        <end position="160"/>
    </location>
</feature>
<gene>
    <name evidence="3" type="ORF">AC579_2767</name>
</gene>
<dbReference type="AlphaFoldDB" id="A0A139IIG3"/>
<feature type="compositionally biased region" description="Basic residues" evidence="1">
    <location>
        <begin position="195"/>
        <end position="206"/>
    </location>
</feature>
<keyword evidence="2" id="KW-0812">Transmembrane</keyword>
<reference evidence="3 4" key="1">
    <citation type="submission" date="2015-07" db="EMBL/GenBank/DDBJ databases">
        <title>Comparative genomics of the Sigatoka disease complex on banana suggests a link between parallel evolutionary changes in Pseudocercospora fijiensis and Pseudocercospora eumusae and increased virulence on the banana host.</title>
        <authorList>
            <person name="Chang T.-C."/>
            <person name="Salvucci A."/>
            <person name="Crous P.W."/>
            <person name="Stergiopoulos I."/>
        </authorList>
    </citation>
    <scope>NUCLEOTIDE SEQUENCE [LARGE SCALE GENOMIC DNA]</scope>
    <source>
        <strain evidence="3 4">CBS 116634</strain>
    </source>
</reference>